<protein>
    <recommendedName>
        <fullName evidence="1">N-acyl amino acid synthase FeeM catalytic core domain-containing protein</fullName>
    </recommendedName>
</protein>
<dbReference type="Pfam" id="PF21926">
    <property type="entry name" value="FeeM"/>
    <property type="match status" value="1"/>
</dbReference>
<dbReference type="Proteomes" id="UP000287394">
    <property type="component" value="Chromosome"/>
</dbReference>
<dbReference type="KEGG" id="ccot:CCAX7_61800"/>
<dbReference type="InterPro" id="IPR016181">
    <property type="entry name" value="Acyl_CoA_acyltransferase"/>
</dbReference>
<evidence type="ECO:0000259" key="1">
    <source>
        <dbReference type="Pfam" id="PF21926"/>
    </source>
</evidence>
<evidence type="ECO:0000313" key="2">
    <source>
        <dbReference type="EMBL" id="BDI34129.1"/>
    </source>
</evidence>
<reference evidence="2 3" key="1">
    <citation type="journal article" date="2019" name="Int. J. Syst. Evol. Microbiol.">
        <title>Capsulimonas corticalis gen. nov., sp. nov., an aerobic capsulated bacterium, of a novel bacterial order, Capsulimonadales ord. nov., of the class Armatimonadia of the phylum Armatimonadetes.</title>
        <authorList>
            <person name="Li J."/>
            <person name="Kudo C."/>
            <person name="Tonouchi A."/>
        </authorList>
    </citation>
    <scope>NUCLEOTIDE SEQUENCE [LARGE SCALE GENOMIC DNA]</scope>
    <source>
        <strain evidence="2 3">AX-7</strain>
    </source>
</reference>
<dbReference type="InterPro" id="IPR054597">
    <property type="entry name" value="FeeM_cat"/>
</dbReference>
<proteinExistence type="predicted"/>
<name>A0A9N7LAW4_9BACT</name>
<dbReference type="EMBL" id="AP025739">
    <property type="protein sequence ID" value="BDI34129.1"/>
    <property type="molecule type" value="Genomic_DNA"/>
</dbReference>
<dbReference type="AlphaFoldDB" id="A0A9N7LAW4"/>
<keyword evidence="3" id="KW-1185">Reference proteome</keyword>
<sequence length="230" mass="25609">MVYSRIFVRRGGDRMGHDAQYTVGEVADDDGVSAVIRMFHEIADEQSWRPGSQLLDYARASVHFAAHVGASLAGGLQLVPGSSCESLPCEMVWPDVLIPSRSARAHISIMAVRPEYRGTAQLLWPLCIEMWRYCAAHAIADISLEVTPSTYKLYLRLGWPLEIIGELRPHWGEECFLAKMGVTDVAGAMVVRAMRSHSYRHIVAMMGRPLERPSPLQRTADFETVLAKVS</sequence>
<organism evidence="2 3">
    <name type="scientific">Capsulimonas corticalis</name>
    <dbReference type="NCBI Taxonomy" id="2219043"/>
    <lineage>
        <taxon>Bacteria</taxon>
        <taxon>Bacillati</taxon>
        <taxon>Armatimonadota</taxon>
        <taxon>Armatimonadia</taxon>
        <taxon>Capsulimonadales</taxon>
        <taxon>Capsulimonadaceae</taxon>
        <taxon>Capsulimonas</taxon>
    </lineage>
</organism>
<accession>A0A9N7LAW4</accession>
<evidence type="ECO:0000313" key="3">
    <source>
        <dbReference type="Proteomes" id="UP000287394"/>
    </source>
</evidence>
<dbReference type="SUPFAM" id="SSF55729">
    <property type="entry name" value="Acyl-CoA N-acyltransferases (Nat)"/>
    <property type="match status" value="1"/>
</dbReference>
<gene>
    <name evidence="2" type="ORF">CCAX7_61800</name>
</gene>
<feature type="domain" description="N-acyl amino acid synthase FeeM catalytic core" evidence="1">
    <location>
        <begin position="55"/>
        <end position="168"/>
    </location>
</feature>
<dbReference type="Gene3D" id="3.40.630.30">
    <property type="match status" value="1"/>
</dbReference>